<feature type="repeat" description="Cell wall-binding" evidence="2">
    <location>
        <begin position="129"/>
        <end position="148"/>
    </location>
</feature>
<keyword evidence="4" id="KW-0732">Signal</keyword>
<dbReference type="InterPro" id="IPR018337">
    <property type="entry name" value="Cell_wall/Cho-bd_repeat"/>
</dbReference>
<keyword evidence="1" id="KW-0677">Repeat</keyword>
<evidence type="ECO:0000256" key="4">
    <source>
        <dbReference type="SAM" id="SignalP"/>
    </source>
</evidence>
<dbReference type="AlphaFoldDB" id="A0A9D2RLZ1"/>
<dbReference type="SUPFAM" id="SSF69360">
    <property type="entry name" value="Cell wall binding repeat"/>
    <property type="match status" value="2"/>
</dbReference>
<feature type="chain" id="PRO_5039631199" evidence="4">
    <location>
        <begin position="26"/>
        <end position="477"/>
    </location>
</feature>
<evidence type="ECO:0000256" key="3">
    <source>
        <dbReference type="SAM" id="MobiDB-lite"/>
    </source>
</evidence>
<comment type="caution">
    <text evidence="5">The sequence shown here is derived from an EMBL/GenBank/DDBJ whole genome shotgun (WGS) entry which is preliminary data.</text>
</comment>
<evidence type="ECO:0000313" key="5">
    <source>
        <dbReference type="EMBL" id="HJB08258.1"/>
    </source>
</evidence>
<feature type="signal peptide" evidence="4">
    <location>
        <begin position="1"/>
        <end position="25"/>
    </location>
</feature>
<dbReference type="Proteomes" id="UP000886804">
    <property type="component" value="Unassembled WGS sequence"/>
</dbReference>
<reference evidence="5" key="2">
    <citation type="submission" date="2021-04" db="EMBL/GenBank/DDBJ databases">
        <authorList>
            <person name="Gilroy R."/>
        </authorList>
    </citation>
    <scope>NUCLEOTIDE SEQUENCE</scope>
    <source>
        <strain evidence="5">CHK188-4685</strain>
    </source>
</reference>
<dbReference type="Pfam" id="PF19127">
    <property type="entry name" value="Choline_bind_3"/>
    <property type="match status" value="2"/>
</dbReference>
<feature type="region of interest" description="Disordered" evidence="3">
    <location>
        <begin position="236"/>
        <end position="268"/>
    </location>
</feature>
<evidence type="ECO:0000256" key="1">
    <source>
        <dbReference type="ARBA" id="ARBA00022737"/>
    </source>
</evidence>
<protein>
    <submittedName>
        <fullName evidence="5">Cell wall-binding protein</fullName>
    </submittedName>
</protein>
<reference evidence="5" key="1">
    <citation type="journal article" date="2021" name="PeerJ">
        <title>Extensive microbial diversity within the chicken gut microbiome revealed by metagenomics and culture.</title>
        <authorList>
            <person name="Gilroy R."/>
            <person name="Ravi A."/>
            <person name="Getino M."/>
            <person name="Pursley I."/>
            <person name="Horton D.L."/>
            <person name="Alikhan N.F."/>
            <person name="Baker D."/>
            <person name="Gharbi K."/>
            <person name="Hall N."/>
            <person name="Watson M."/>
            <person name="Adriaenssens E.M."/>
            <person name="Foster-Nyarko E."/>
            <person name="Jarju S."/>
            <person name="Secka A."/>
            <person name="Antonio M."/>
            <person name="Oren A."/>
            <person name="Chaudhuri R.R."/>
            <person name="La Ragione R."/>
            <person name="Hildebrand F."/>
            <person name="Pallen M.J."/>
        </authorList>
    </citation>
    <scope>NUCLEOTIDE SEQUENCE</scope>
    <source>
        <strain evidence="5">CHK188-4685</strain>
    </source>
</reference>
<dbReference type="PROSITE" id="PS51170">
    <property type="entry name" value="CW"/>
    <property type="match status" value="1"/>
</dbReference>
<proteinExistence type="predicted"/>
<evidence type="ECO:0000313" key="6">
    <source>
        <dbReference type="Proteomes" id="UP000886804"/>
    </source>
</evidence>
<gene>
    <name evidence="5" type="ORF">H9716_10430</name>
</gene>
<dbReference type="Gene3D" id="2.10.270.10">
    <property type="entry name" value="Cholin Binding"/>
    <property type="match status" value="5"/>
</dbReference>
<accession>A0A9D2RLZ1</accession>
<dbReference type="EMBL" id="DWYS01000123">
    <property type="protein sequence ID" value="HJB08258.1"/>
    <property type="molecule type" value="Genomic_DNA"/>
</dbReference>
<name>A0A9D2RLZ1_9FIRM</name>
<sequence>MKKHMKVMAALSTTALMAVFAPALAANGNAATVYAASAGWTEEDGGWVYYDSDGYRLTDTWKREGDSWYYLDSDGMRASNLQVDEYYVGEDGKRVASTWVSIENEDYSYGDEEPEIYWYYYGKDGKMSASRWVKIDGHSYYFNEEGHMMTGSVNIDGDNYYLGEEGDGKMKTGWVLLEDETDDPDVTESWFYYDRNGKRVENQVDKKINGAYYSFEDGRMVTGWYRLPQEAAVAAENAAGENAEAAENTATESTASQEESAANAAAAASREETAGLYQYYDEDGKRASGWRTIEGIEGLSQEDETYRFYFKNGKPHHAEDGIELFTIDSKRYAFNTKGEMLTGKQSITDENGTASNYYFGEDGIMRTGKQIIEDEDTGERQNWYFGTDGANKGRGYHGIKDNVLYIQGLRQEADRDLRYAPVELDGVSYLVNVNGTVQKASSGSKSAVREDLGSGYKDFEDEDGNIWVVNTQGQIQE</sequence>
<evidence type="ECO:0000256" key="2">
    <source>
        <dbReference type="PROSITE-ProRule" id="PRU00591"/>
    </source>
</evidence>
<organism evidence="5 6">
    <name type="scientific">Candidatus Enterocloster faecavium</name>
    <dbReference type="NCBI Taxonomy" id="2838560"/>
    <lineage>
        <taxon>Bacteria</taxon>
        <taxon>Bacillati</taxon>
        <taxon>Bacillota</taxon>
        <taxon>Clostridia</taxon>
        <taxon>Lachnospirales</taxon>
        <taxon>Lachnospiraceae</taxon>
        <taxon>Enterocloster</taxon>
    </lineage>
</organism>